<dbReference type="InterPro" id="IPR001926">
    <property type="entry name" value="TrpB-like_PALP"/>
</dbReference>
<organism evidence="18 19">
    <name type="scientific">Hypsibius exemplaris</name>
    <name type="common">Freshwater tardigrade</name>
    <dbReference type="NCBI Taxonomy" id="2072580"/>
    <lineage>
        <taxon>Eukaryota</taxon>
        <taxon>Metazoa</taxon>
        <taxon>Ecdysozoa</taxon>
        <taxon>Tardigrada</taxon>
        <taxon>Eutardigrada</taxon>
        <taxon>Parachela</taxon>
        <taxon>Hypsibioidea</taxon>
        <taxon>Hypsibiidae</taxon>
        <taxon>Hypsibius</taxon>
    </lineage>
</organism>
<evidence type="ECO:0000256" key="14">
    <source>
        <dbReference type="ARBA" id="ARBA00076108"/>
    </source>
</evidence>
<evidence type="ECO:0000256" key="1">
    <source>
        <dbReference type="ARBA" id="ARBA00001933"/>
    </source>
</evidence>
<evidence type="ECO:0000256" key="16">
    <source>
        <dbReference type="ARBA" id="ARBA00081761"/>
    </source>
</evidence>
<evidence type="ECO:0000256" key="8">
    <source>
        <dbReference type="ARBA" id="ARBA00050422"/>
    </source>
</evidence>
<accession>A0A9X6RJM9</accession>
<evidence type="ECO:0000256" key="15">
    <source>
        <dbReference type="ARBA" id="ARBA00081060"/>
    </source>
</evidence>
<comment type="caution">
    <text evidence="18">The sequence shown here is derived from an EMBL/GenBank/DDBJ whole genome shotgun (WGS) entry which is preliminary data.</text>
</comment>
<dbReference type="GO" id="GO:0018114">
    <property type="term" value="F:threonine racemase activity"/>
    <property type="evidence" value="ECO:0007669"/>
    <property type="project" value="TreeGrafter"/>
</dbReference>
<dbReference type="FunFam" id="3.40.50.1100:FF:000041">
    <property type="entry name" value="Threonine ammonia-lyase, variant"/>
    <property type="match status" value="1"/>
</dbReference>
<reference evidence="19" key="1">
    <citation type="submission" date="2017-01" db="EMBL/GenBank/DDBJ databases">
        <title>Comparative genomics of anhydrobiosis in the tardigrade Hypsibius dujardini.</title>
        <authorList>
            <person name="Yoshida Y."/>
            <person name="Koutsovoulos G."/>
            <person name="Laetsch D."/>
            <person name="Stevens L."/>
            <person name="Kumar S."/>
            <person name="Horikawa D."/>
            <person name="Ishino K."/>
            <person name="Komine S."/>
            <person name="Tomita M."/>
            <person name="Blaxter M."/>
            <person name="Arakawa K."/>
        </authorList>
    </citation>
    <scope>NUCLEOTIDE SEQUENCE [LARGE SCALE GENOMIC DNA]</scope>
    <source>
        <strain evidence="19">Z151</strain>
    </source>
</reference>
<dbReference type="CDD" id="cd01562">
    <property type="entry name" value="Thr-dehyd"/>
    <property type="match status" value="1"/>
</dbReference>
<comment type="similarity">
    <text evidence="2">Belongs to the serine/threonine dehydratase family.</text>
</comment>
<protein>
    <recommendedName>
        <fullName evidence="13">Serine racemase</fullName>
        <ecNumber evidence="3">4.3.1.17</ecNumber>
        <ecNumber evidence="11">4.3.1.18</ecNumber>
        <ecNumber evidence="12">5.1.1.18</ecNumber>
    </recommendedName>
    <alternativeName>
        <fullName evidence="14">D-serine ammonia-lyase</fullName>
    </alternativeName>
    <alternativeName>
        <fullName evidence="16">D-serine dehydratase</fullName>
    </alternativeName>
    <alternativeName>
        <fullName evidence="15">L-serine ammonia-lyase</fullName>
    </alternativeName>
    <alternativeName>
        <fullName evidence="6">L-serine dehydratase</fullName>
    </alternativeName>
</protein>
<evidence type="ECO:0000313" key="19">
    <source>
        <dbReference type="Proteomes" id="UP000192578"/>
    </source>
</evidence>
<dbReference type="GO" id="GO:0006563">
    <property type="term" value="P:L-serine metabolic process"/>
    <property type="evidence" value="ECO:0007669"/>
    <property type="project" value="UniProtKB-ARBA"/>
</dbReference>
<comment type="catalytic activity">
    <reaction evidence="8">
        <text>D-serine = pyruvate + NH4(+)</text>
        <dbReference type="Rhea" id="RHEA:13977"/>
        <dbReference type="ChEBI" id="CHEBI:15361"/>
        <dbReference type="ChEBI" id="CHEBI:28938"/>
        <dbReference type="ChEBI" id="CHEBI:35247"/>
        <dbReference type="EC" id="4.3.1.18"/>
    </reaction>
</comment>
<dbReference type="EC" id="5.1.1.18" evidence="12"/>
<dbReference type="InterPro" id="IPR036052">
    <property type="entry name" value="TrpB-like_PALP_sf"/>
</dbReference>
<dbReference type="Gene3D" id="3.40.50.1100">
    <property type="match status" value="2"/>
</dbReference>
<evidence type="ECO:0000256" key="2">
    <source>
        <dbReference type="ARBA" id="ARBA00010869"/>
    </source>
</evidence>
<dbReference type="GO" id="GO:0005524">
    <property type="term" value="F:ATP binding"/>
    <property type="evidence" value="ECO:0007669"/>
    <property type="project" value="TreeGrafter"/>
</dbReference>
<evidence type="ECO:0000256" key="9">
    <source>
        <dbReference type="ARBA" id="ARBA00051769"/>
    </source>
</evidence>
<dbReference type="PANTHER" id="PTHR43050">
    <property type="entry name" value="SERINE / THREONINE RACEMASE FAMILY MEMBER"/>
    <property type="match status" value="1"/>
</dbReference>
<evidence type="ECO:0000256" key="11">
    <source>
        <dbReference type="ARBA" id="ARBA00066349"/>
    </source>
</evidence>
<dbReference type="OrthoDB" id="4418812at2759"/>
<evidence type="ECO:0000256" key="5">
    <source>
        <dbReference type="ARBA" id="ARBA00023239"/>
    </source>
</evidence>
<evidence type="ECO:0000256" key="4">
    <source>
        <dbReference type="ARBA" id="ARBA00022898"/>
    </source>
</evidence>
<keyword evidence="19" id="KW-1185">Reference proteome</keyword>
<dbReference type="AlphaFoldDB" id="A0A9X6RJM9"/>
<dbReference type="Pfam" id="PF00291">
    <property type="entry name" value="PALP"/>
    <property type="match status" value="1"/>
</dbReference>
<dbReference type="GO" id="GO:0070179">
    <property type="term" value="P:D-serine biosynthetic process"/>
    <property type="evidence" value="ECO:0007669"/>
    <property type="project" value="TreeGrafter"/>
</dbReference>
<evidence type="ECO:0000256" key="10">
    <source>
        <dbReference type="ARBA" id="ARBA00056426"/>
    </source>
</evidence>
<keyword evidence="4" id="KW-0663">Pyridoxal phosphate</keyword>
<name>A0A9X6RJM9_HYPEX</name>
<evidence type="ECO:0000256" key="13">
    <source>
        <dbReference type="ARBA" id="ARBA00070760"/>
    </source>
</evidence>
<evidence type="ECO:0000256" key="7">
    <source>
        <dbReference type="ARBA" id="ARBA00049406"/>
    </source>
</evidence>
<dbReference type="GO" id="GO:0000287">
    <property type="term" value="F:magnesium ion binding"/>
    <property type="evidence" value="ECO:0007669"/>
    <property type="project" value="TreeGrafter"/>
</dbReference>
<dbReference type="EMBL" id="MTYJ01000187">
    <property type="protein sequence ID" value="OWA50283.1"/>
    <property type="molecule type" value="Genomic_DNA"/>
</dbReference>
<evidence type="ECO:0000256" key="3">
    <source>
        <dbReference type="ARBA" id="ARBA00012093"/>
    </source>
</evidence>
<evidence type="ECO:0000259" key="17">
    <source>
        <dbReference type="Pfam" id="PF00291"/>
    </source>
</evidence>
<dbReference type="SUPFAM" id="SSF53686">
    <property type="entry name" value="Tryptophan synthase beta subunit-like PLP-dependent enzymes"/>
    <property type="match status" value="1"/>
</dbReference>
<dbReference type="GO" id="GO:0030378">
    <property type="term" value="F:serine racemase activity"/>
    <property type="evidence" value="ECO:0007669"/>
    <property type="project" value="UniProtKB-EC"/>
</dbReference>
<dbReference type="PANTHER" id="PTHR43050:SF1">
    <property type="entry name" value="SERINE RACEMASE"/>
    <property type="match status" value="1"/>
</dbReference>
<dbReference type="GO" id="GO:0003941">
    <property type="term" value="F:L-serine ammonia-lyase activity"/>
    <property type="evidence" value="ECO:0007669"/>
    <property type="project" value="UniProtKB-EC"/>
</dbReference>
<evidence type="ECO:0000256" key="6">
    <source>
        <dbReference type="ARBA" id="ARBA00031418"/>
    </source>
</evidence>
<comment type="cofactor">
    <cofactor evidence="1">
        <name>pyridoxal 5'-phosphate</name>
        <dbReference type="ChEBI" id="CHEBI:597326"/>
    </cofactor>
</comment>
<dbReference type="EC" id="4.3.1.17" evidence="3"/>
<dbReference type="GO" id="GO:0030170">
    <property type="term" value="F:pyridoxal phosphate binding"/>
    <property type="evidence" value="ECO:0007669"/>
    <property type="project" value="TreeGrafter"/>
</dbReference>
<comment type="catalytic activity">
    <reaction evidence="9">
        <text>L-serine = D-serine</text>
        <dbReference type="Rhea" id="RHEA:10980"/>
        <dbReference type="ChEBI" id="CHEBI:33384"/>
        <dbReference type="ChEBI" id="CHEBI:35247"/>
        <dbReference type="EC" id="5.1.1.18"/>
    </reaction>
</comment>
<evidence type="ECO:0000313" key="18">
    <source>
        <dbReference type="EMBL" id="OWA50283.1"/>
    </source>
</evidence>
<feature type="domain" description="Tryptophan synthase beta chain-like PALP" evidence="17">
    <location>
        <begin position="20"/>
        <end position="313"/>
    </location>
</feature>
<evidence type="ECO:0000256" key="12">
    <source>
        <dbReference type="ARBA" id="ARBA00066592"/>
    </source>
</evidence>
<gene>
    <name evidence="18" type="ORF">BV898_14805</name>
</gene>
<keyword evidence="5" id="KW-0456">Lyase</keyword>
<dbReference type="Proteomes" id="UP000192578">
    <property type="component" value="Unassembled WGS sequence"/>
</dbReference>
<comment type="function">
    <text evidence="10">Catalyzes the synthesis of D-serine from L-serine. D-serine is a key coagonist with glutamate at NMDA receptors. Has dehydratase activity towards both L-serine and D-serine.</text>
</comment>
<dbReference type="EC" id="4.3.1.18" evidence="11"/>
<dbReference type="GO" id="GO:0008721">
    <property type="term" value="F:D-serine ammonia-lyase activity"/>
    <property type="evidence" value="ECO:0007669"/>
    <property type="project" value="UniProtKB-EC"/>
</dbReference>
<comment type="catalytic activity">
    <reaction evidence="7">
        <text>L-serine = pyruvate + NH4(+)</text>
        <dbReference type="Rhea" id="RHEA:19169"/>
        <dbReference type="ChEBI" id="CHEBI:15361"/>
        <dbReference type="ChEBI" id="CHEBI:28938"/>
        <dbReference type="ChEBI" id="CHEBI:33384"/>
        <dbReference type="EC" id="4.3.1.17"/>
    </reaction>
</comment>
<sequence length="324" mass="34813">MVEELDNLFALVEAAERRIRPFIIETPVLTNEDANAISGKQIFFKCENLQKTGVFKARGALNAVLAHLEKNPELKGVVTHSSGNHGQALAWAAKRCGIACTVVVPEGTSPAKIGLIKKYGAECVICEPTPTARKETCAKIAKEQGKQEVPPYDDLLVLAGQGTIGLEILRQVPDLDMILVPISGGGLTSGISIAAARVNPKTQVCPVEPVGKDLQPSLEANARLWTGPPQFLPSIADAIRIQQAGDITFPIMCQYTAKKVFTVKDDDMIKAMKWSWENLKVVVEVSSAAGVAVVLSEGFRSETAQKIGVILSGGNCLVDKLMWN</sequence>
<proteinExistence type="inferred from homology"/>